<evidence type="ECO:0000313" key="2">
    <source>
        <dbReference type="Proteomes" id="UP000030746"/>
    </source>
</evidence>
<dbReference type="RefSeq" id="XP_009050517.1">
    <property type="nucleotide sequence ID" value="XM_009052269.1"/>
</dbReference>
<dbReference type="HOGENOM" id="CLU_2029322_0_0_1"/>
<dbReference type="GeneID" id="20237890"/>
<accession>V4AV94</accession>
<organism evidence="1 2">
    <name type="scientific">Lottia gigantea</name>
    <name type="common">Giant owl limpet</name>
    <dbReference type="NCBI Taxonomy" id="225164"/>
    <lineage>
        <taxon>Eukaryota</taxon>
        <taxon>Metazoa</taxon>
        <taxon>Spiralia</taxon>
        <taxon>Lophotrochozoa</taxon>
        <taxon>Mollusca</taxon>
        <taxon>Gastropoda</taxon>
        <taxon>Patellogastropoda</taxon>
        <taxon>Lottioidea</taxon>
        <taxon>Lottiidae</taxon>
        <taxon>Lottia</taxon>
    </lineage>
</organism>
<proteinExistence type="predicted"/>
<dbReference type="AlphaFoldDB" id="V4AV94"/>
<dbReference type="KEGG" id="lgi:LOTGIDRAFT_158846"/>
<reference evidence="1 2" key="1">
    <citation type="journal article" date="2013" name="Nature">
        <title>Insights into bilaterian evolution from three spiralian genomes.</title>
        <authorList>
            <person name="Simakov O."/>
            <person name="Marletaz F."/>
            <person name="Cho S.J."/>
            <person name="Edsinger-Gonzales E."/>
            <person name="Havlak P."/>
            <person name="Hellsten U."/>
            <person name="Kuo D.H."/>
            <person name="Larsson T."/>
            <person name="Lv J."/>
            <person name="Arendt D."/>
            <person name="Savage R."/>
            <person name="Osoegawa K."/>
            <person name="de Jong P."/>
            <person name="Grimwood J."/>
            <person name="Chapman J.A."/>
            <person name="Shapiro H."/>
            <person name="Aerts A."/>
            <person name="Otillar R.P."/>
            <person name="Terry A.Y."/>
            <person name="Boore J.L."/>
            <person name="Grigoriev I.V."/>
            <person name="Lindberg D.R."/>
            <person name="Seaver E.C."/>
            <person name="Weisblat D.A."/>
            <person name="Putnam N.H."/>
            <person name="Rokhsar D.S."/>
        </authorList>
    </citation>
    <scope>NUCLEOTIDE SEQUENCE [LARGE SCALE GENOMIC DNA]</scope>
</reference>
<name>V4AV94_LOTGI</name>
<dbReference type="EMBL" id="KB201205">
    <property type="protein sequence ID" value="ESO98890.1"/>
    <property type="molecule type" value="Genomic_DNA"/>
</dbReference>
<gene>
    <name evidence="1" type="ORF">LOTGIDRAFT_158846</name>
</gene>
<dbReference type="OrthoDB" id="6435470at2759"/>
<sequence>MASRKFCLKMNLASRIEGWLNVWDLDSHLEYRLFSDGNQPTPNWEAKYMVLLTDISSLSCHDSEESANQIRYQTYPRLRLDGGKEEFDKRWGYETLESIKENAFQHTPEGFFFVCPISLHFS</sequence>
<dbReference type="Proteomes" id="UP000030746">
    <property type="component" value="Unassembled WGS sequence"/>
</dbReference>
<keyword evidence="2" id="KW-1185">Reference proteome</keyword>
<dbReference type="CTD" id="20237890"/>
<protein>
    <submittedName>
        <fullName evidence="1">Uncharacterized protein</fullName>
    </submittedName>
</protein>
<evidence type="ECO:0000313" key="1">
    <source>
        <dbReference type="EMBL" id="ESO98890.1"/>
    </source>
</evidence>